<organism evidence="1 2">
    <name type="scientific">Coemansia spiralis</name>
    <dbReference type="NCBI Taxonomy" id="417178"/>
    <lineage>
        <taxon>Eukaryota</taxon>
        <taxon>Fungi</taxon>
        <taxon>Fungi incertae sedis</taxon>
        <taxon>Zoopagomycota</taxon>
        <taxon>Kickxellomycotina</taxon>
        <taxon>Kickxellomycetes</taxon>
        <taxon>Kickxellales</taxon>
        <taxon>Kickxellaceae</taxon>
        <taxon>Coemansia</taxon>
    </lineage>
</organism>
<sequence length="145" mass="16262">MDISVNLRFTIDYEGEQNKAVITELDQANAALSARVVYESADSSSYSSTTTKTITVYPTFVPVSLKGYSDSSDSAATVRRNHYHHHPQASSQHLSRETYLLPNDEANAISNAMSFRNKLEHISEFLEPTPAMTIDDRYFVYTVDS</sequence>
<evidence type="ECO:0000313" key="2">
    <source>
        <dbReference type="Proteomes" id="UP001151516"/>
    </source>
</evidence>
<dbReference type="EMBL" id="JANBTX010000044">
    <property type="protein sequence ID" value="KAJ2688537.1"/>
    <property type="molecule type" value="Genomic_DNA"/>
</dbReference>
<dbReference type="Proteomes" id="UP001151516">
    <property type="component" value="Unassembled WGS sequence"/>
</dbReference>
<gene>
    <name evidence="1" type="ORF">IWW39_002157</name>
</gene>
<keyword evidence="2" id="KW-1185">Reference proteome</keyword>
<proteinExistence type="predicted"/>
<reference evidence="1" key="1">
    <citation type="submission" date="2022-07" db="EMBL/GenBank/DDBJ databases">
        <title>Phylogenomic reconstructions and comparative analyses of Kickxellomycotina fungi.</title>
        <authorList>
            <person name="Reynolds N.K."/>
            <person name="Stajich J.E."/>
            <person name="Barry K."/>
            <person name="Grigoriev I.V."/>
            <person name="Crous P."/>
            <person name="Smith M.E."/>
        </authorList>
    </citation>
    <scope>NUCLEOTIDE SEQUENCE</scope>
    <source>
        <strain evidence="1">CBS 109367</strain>
    </source>
</reference>
<name>A0A9W8GNR7_9FUNG</name>
<dbReference type="AlphaFoldDB" id="A0A9W8GNR7"/>
<accession>A0A9W8GNR7</accession>
<comment type="caution">
    <text evidence="1">The sequence shown here is derived from an EMBL/GenBank/DDBJ whole genome shotgun (WGS) entry which is preliminary data.</text>
</comment>
<protein>
    <submittedName>
        <fullName evidence="1">Uncharacterized protein</fullName>
    </submittedName>
</protein>
<dbReference type="OrthoDB" id="5545790at2759"/>
<evidence type="ECO:0000313" key="1">
    <source>
        <dbReference type="EMBL" id="KAJ2688537.1"/>
    </source>
</evidence>